<dbReference type="Pfam" id="PF06172">
    <property type="entry name" value="Cupin_5"/>
    <property type="match status" value="1"/>
</dbReference>
<protein>
    <submittedName>
        <fullName evidence="2">Cupin</fullName>
    </submittedName>
</protein>
<reference evidence="2" key="1">
    <citation type="journal article" date="2014" name="Int. J. Syst. Evol. Microbiol.">
        <title>Complete genome sequence of Corynebacterium casei LMG S-19264T (=DSM 44701T), isolated from a smear-ripened cheese.</title>
        <authorList>
            <consortium name="US DOE Joint Genome Institute (JGI-PGF)"/>
            <person name="Walter F."/>
            <person name="Albersmeier A."/>
            <person name="Kalinowski J."/>
            <person name="Ruckert C."/>
        </authorList>
    </citation>
    <scope>NUCLEOTIDE SEQUENCE</scope>
    <source>
        <strain evidence="2">JCM 3276</strain>
    </source>
</reference>
<sequence length="172" mass="18070">MIPMEVTADDIAARFGLVPLPAEGGLYRRTWAGAVSAGRPAGSAILVLLTEGDGFSAMHRLPVDEVWHRYLGDPVELLLLGSDGRVEVLGPDVLDGQHVQFTVPAGTWMGARVRPGGKWALCGTTMAPGFVPSDYSGGDPEVLALAYPRHADLIRALSRTGAPTAMPPGVDS</sequence>
<evidence type="ECO:0000313" key="2">
    <source>
        <dbReference type="EMBL" id="GGS50118.1"/>
    </source>
</evidence>
<dbReference type="EMBL" id="BMRB01000005">
    <property type="protein sequence ID" value="GGS50118.1"/>
    <property type="molecule type" value="Genomic_DNA"/>
</dbReference>
<organism evidence="2 3">
    <name type="scientific">Actinokineospora fastidiosa</name>
    <dbReference type="NCBI Taxonomy" id="1816"/>
    <lineage>
        <taxon>Bacteria</taxon>
        <taxon>Bacillati</taxon>
        <taxon>Actinomycetota</taxon>
        <taxon>Actinomycetes</taxon>
        <taxon>Pseudonocardiales</taxon>
        <taxon>Pseudonocardiaceae</taxon>
        <taxon>Actinokineospora</taxon>
    </lineage>
</organism>
<dbReference type="PANTHER" id="PTHR33387:SF3">
    <property type="entry name" value="DUF985 DOMAIN-CONTAINING PROTEIN"/>
    <property type="match status" value="1"/>
</dbReference>
<dbReference type="Gene3D" id="2.60.120.10">
    <property type="entry name" value="Jelly Rolls"/>
    <property type="match status" value="1"/>
</dbReference>
<dbReference type="InterPro" id="IPR039935">
    <property type="entry name" value="YML079W-like"/>
</dbReference>
<dbReference type="Proteomes" id="UP000660680">
    <property type="component" value="Unassembled WGS sequence"/>
</dbReference>
<feature type="domain" description="DUF985" evidence="1">
    <location>
        <begin position="10"/>
        <end position="135"/>
    </location>
</feature>
<dbReference type="InterPro" id="IPR014710">
    <property type="entry name" value="RmlC-like_jellyroll"/>
</dbReference>
<proteinExistence type="predicted"/>
<accession>A0A918GP12</accession>
<dbReference type="PANTHER" id="PTHR33387">
    <property type="entry name" value="RMLC-LIKE JELLY ROLL FOLD PROTEIN"/>
    <property type="match status" value="1"/>
</dbReference>
<gene>
    <name evidence="2" type="ORF">GCM10010171_51600</name>
</gene>
<keyword evidence="3" id="KW-1185">Reference proteome</keyword>
<reference evidence="2" key="2">
    <citation type="submission" date="2020-09" db="EMBL/GenBank/DDBJ databases">
        <authorList>
            <person name="Sun Q."/>
            <person name="Ohkuma M."/>
        </authorList>
    </citation>
    <scope>NUCLEOTIDE SEQUENCE</scope>
    <source>
        <strain evidence="2">JCM 3276</strain>
    </source>
</reference>
<dbReference type="CDD" id="cd06121">
    <property type="entry name" value="cupin_YML079wp"/>
    <property type="match status" value="1"/>
</dbReference>
<dbReference type="SUPFAM" id="SSF51182">
    <property type="entry name" value="RmlC-like cupins"/>
    <property type="match status" value="1"/>
</dbReference>
<comment type="caution">
    <text evidence="2">The sequence shown here is derived from an EMBL/GenBank/DDBJ whole genome shotgun (WGS) entry which is preliminary data.</text>
</comment>
<evidence type="ECO:0000313" key="3">
    <source>
        <dbReference type="Proteomes" id="UP000660680"/>
    </source>
</evidence>
<evidence type="ECO:0000259" key="1">
    <source>
        <dbReference type="Pfam" id="PF06172"/>
    </source>
</evidence>
<dbReference type="InterPro" id="IPR009327">
    <property type="entry name" value="Cupin_DUF985"/>
</dbReference>
<name>A0A918GP12_9PSEU</name>
<dbReference type="InterPro" id="IPR011051">
    <property type="entry name" value="RmlC_Cupin_sf"/>
</dbReference>
<dbReference type="AlphaFoldDB" id="A0A918GP12"/>